<keyword evidence="2" id="KW-1185">Reference proteome</keyword>
<dbReference type="EMBL" id="ML120396">
    <property type="protein sequence ID" value="RPA98412.1"/>
    <property type="molecule type" value="Genomic_DNA"/>
</dbReference>
<protein>
    <submittedName>
        <fullName evidence="1">Uncharacterized protein</fullName>
    </submittedName>
</protein>
<name>A0A3N4JJH8_9PEZI</name>
<reference evidence="1 2" key="1">
    <citation type="journal article" date="2018" name="Nat. Ecol. Evol.">
        <title>Pezizomycetes genomes reveal the molecular basis of ectomycorrhizal truffle lifestyle.</title>
        <authorList>
            <person name="Murat C."/>
            <person name="Payen T."/>
            <person name="Noel B."/>
            <person name="Kuo A."/>
            <person name="Morin E."/>
            <person name="Chen J."/>
            <person name="Kohler A."/>
            <person name="Krizsan K."/>
            <person name="Balestrini R."/>
            <person name="Da Silva C."/>
            <person name="Montanini B."/>
            <person name="Hainaut M."/>
            <person name="Levati E."/>
            <person name="Barry K.W."/>
            <person name="Belfiori B."/>
            <person name="Cichocki N."/>
            <person name="Clum A."/>
            <person name="Dockter R.B."/>
            <person name="Fauchery L."/>
            <person name="Guy J."/>
            <person name="Iotti M."/>
            <person name="Le Tacon F."/>
            <person name="Lindquist E.A."/>
            <person name="Lipzen A."/>
            <person name="Malagnac F."/>
            <person name="Mello A."/>
            <person name="Molinier V."/>
            <person name="Miyauchi S."/>
            <person name="Poulain J."/>
            <person name="Riccioni C."/>
            <person name="Rubini A."/>
            <person name="Sitrit Y."/>
            <person name="Splivallo R."/>
            <person name="Traeger S."/>
            <person name="Wang M."/>
            <person name="Zifcakova L."/>
            <person name="Wipf D."/>
            <person name="Zambonelli A."/>
            <person name="Paolocci F."/>
            <person name="Nowrousian M."/>
            <person name="Ottonello S."/>
            <person name="Baldrian P."/>
            <person name="Spatafora J.W."/>
            <person name="Henrissat B."/>
            <person name="Nagy L.G."/>
            <person name="Aury J.M."/>
            <person name="Wincker P."/>
            <person name="Grigoriev I.V."/>
            <person name="Bonfante P."/>
            <person name="Martin F.M."/>
        </authorList>
    </citation>
    <scope>NUCLEOTIDE SEQUENCE [LARGE SCALE GENOMIC DNA]</scope>
    <source>
        <strain evidence="1 2">120613-1</strain>
    </source>
</reference>
<gene>
    <name evidence="1" type="ORF">L873DRAFT_1808426</name>
</gene>
<sequence>MGNKLLEFQTETLIYRFLGRSDRLRDSAARNPIKPLLIFLMHTTRIPRFWRRRLNIVMERCYVTIS</sequence>
<accession>A0A3N4JJH8</accession>
<evidence type="ECO:0000313" key="1">
    <source>
        <dbReference type="EMBL" id="RPA98412.1"/>
    </source>
</evidence>
<dbReference type="Proteomes" id="UP000276215">
    <property type="component" value="Unassembled WGS sequence"/>
</dbReference>
<proteinExistence type="predicted"/>
<evidence type="ECO:0000313" key="2">
    <source>
        <dbReference type="Proteomes" id="UP000276215"/>
    </source>
</evidence>
<organism evidence="1 2">
    <name type="scientific">Choiromyces venosus 120613-1</name>
    <dbReference type="NCBI Taxonomy" id="1336337"/>
    <lineage>
        <taxon>Eukaryota</taxon>
        <taxon>Fungi</taxon>
        <taxon>Dikarya</taxon>
        <taxon>Ascomycota</taxon>
        <taxon>Pezizomycotina</taxon>
        <taxon>Pezizomycetes</taxon>
        <taxon>Pezizales</taxon>
        <taxon>Tuberaceae</taxon>
        <taxon>Choiromyces</taxon>
    </lineage>
</organism>
<dbReference type="AlphaFoldDB" id="A0A3N4JJH8"/>